<protein>
    <submittedName>
        <fullName evidence="2">Uncharacterized protein</fullName>
    </submittedName>
</protein>
<evidence type="ECO:0000313" key="2">
    <source>
        <dbReference type="EMBL" id="EDS99887.1"/>
    </source>
</evidence>
<organism evidence="2 3">
    <name type="scientific">Burkholderia ambifaria IOP40-10</name>
    <dbReference type="NCBI Taxonomy" id="396596"/>
    <lineage>
        <taxon>Bacteria</taxon>
        <taxon>Pseudomonadati</taxon>
        <taxon>Pseudomonadota</taxon>
        <taxon>Betaproteobacteria</taxon>
        <taxon>Burkholderiales</taxon>
        <taxon>Burkholderiaceae</taxon>
        <taxon>Burkholderia</taxon>
        <taxon>Burkholderia cepacia complex</taxon>
    </lineage>
</organism>
<evidence type="ECO:0000256" key="1">
    <source>
        <dbReference type="SAM" id="MobiDB-lite"/>
    </source>
</evidence>
<sequence>MSMPSTNFAASAPPVSAMMLVHITSSGIATPSASTRGRISRSPCGMPITRIASSSSVTRITPICAVIAEPERPATRIADSTGPSSRITDSPRMFTM</sequence>
<accession>B1FRD4</accession>
<comment type="caution">
    <text evidence="2">The sequence shown here is derived from an EMBL/GenBank/DDBJ whole genome shotgun (WGS) entry which is preliminary data.</text>
</comment>
<dbReference type="AlphaFoldDB" id="B1FRD4"/>
<feature type="region of interest" description="Disordered" evidence="1">
    <location>
        <begin position="74"/>
        <end position="96"/>
    </location>
</feature>
<gene>
    <name evidence="2" type="ORF">BamIOP4010DRAFT_6595</name>
</gene>
<evidence type="ECO:0000313" key="3">
    <source>
        <dbReference type="Proteomes" id="UP000005463"/>
    </source>
</evidence>
<dbReference type="Proteomes" id="UP000005463">
    <property type="component" value="Unassembled WGS sequence"/>
</dbReference>
<name>B1FRD4_9BURK</name>
<reference evidence="2 3" key="1">
    <citation type="submission" date="2008-03" db="EMBL/GenBank/DDBJ databases">
        <title>Sequencing of the draft genome and assembly of Burkholderia ambifaria IOP40-10.</title>
        <authorList>
            <consortium name="US DOE Joint Genome Institute (JGI-PGF)"/>
            <person name="Copeland A."/>
            <person name="Lucas S."/>
            <person name="Lapidus A."/>
            <person name="Glavina del Rio T."/>
            <person name="Dalin E."/>
            <person name="Tice H."/>
            <person name="Bruce D."/>
            <person name="Goodwin L."/>
            <person name="Pitluck S."/>
            <person name="Larimer F."/>
            <person name="Land M.L."/>
            <person name="Hauser L."/>
            <person name="Tiedje J."/>
            <person name="Richardson P."/>
        </authorList>
    </citation>
    <scope>NUCLEOTIDE SEQUENCE [LARGE SCALE GENOMIC DNA]</scope>
    <source>
        <strain evidence="2 3">IOP40-10</strain>
    </source>
</reference>
<dbReference type="EMBL" id="ABLC01000400">
    <property type="protein sequence ID" value="EDS99887.1"/>
    <property type="molecule type" value="Genomic_DNA"/>
</dbReference>
<proteinExistence type="predicted"/>